<name>A0A4D6HFY4_9EURY</name>
<dbReference type="InterPro" id="IPR036890">
    <property type="entry name" value="HATPase_C_sf"/>
</dbReference>
<sequence length="361" mass="39367">MALQESHLSVLLAEDNPGDARLVERYLETAQRDQFVDEYSLTHVEDLAAGLERLGAGHFDVLLLDLGLPGSTGIDTLDRAVAADPPAPIVVLTGFDDGETALEAIKRGAQDYLPKDDLDSDRLIRAIRYAIERHDQEQRLQRQTEQMEFFNQILRHDMLNGMNVIRARGDILAEQLEGEQATQADTIVDWSDDIIDLTEKVRSILTTLTDDESRDLRPVDLEPVATAAAERARSMGATVGIDVPDDLSVRADGLLEDVLANLTTNAVEHGGAAVTAEISATRTEHRAVVRVEDDGSGIPEDERDRIFERGQKGAGSTGTGFGLYFVDSMLDAYGGSVSIEESDLGGAAIVLELPTPREYDD</sequence>
<dbReference type="Gene3D" id="3.30.565.10">
    <property type="entry name" value="Histidine kinase-like ATPase, C-terminal domain"/>
    <property type="match status" value="1"/>
</dbReference>
<keyword evidence="3" id="KW-0808">Transferase</keyword>
<dbReference type="RefSeq" id="WP_049992482.1">
    <property type="nucleotide sequence ID" value="NZ_CP031310.1"/>
</dbReference>
<dbReference type="InterPro" id="IPR001789">
    <property type="entry name" value="Sig_transdc_resp-reg_receiver"/>
</dbReference>
<comment type="catalytic activity">
    <reaction evidence="1">
        <text>ATP + protein L-histidine = ADP + protein N-phospho-L-histidine.</text>
        <dbReference type="EC" id="2.7.13.3"/>
    </reaction>
</comment>
<dbReference type="PROSITE" id="PS50110">
    <property type="entry name" value="RESPONSE_REGULATORY"/>
    <property type="match status" value="1"/>
</dbReference>
<evidence type="ECO:0000256" key="5">
    <source>
        <dbReference type="ARBA" id="ARBA00022777"/>
    </source>
</evidence>
<dbReference type="InterPro" id="IPR005467">
    <property type="entry name" value="His_kinase_dom"/>
</dbReference>
<dbReference type="InterPro" id="IPR050980">
    <property type="entry name" value="2C_sensor_his_kinase"/>
</dbReference>
<dbReference type="InterPro" id="IPR004358">
    <property type="entry name" value="Sig_transdc_His_kin-like_C"/>
</dbReference>
<evidence type="ECO:0000256" key="4">
    <source>
        <dbReference type="ARBA" id="ARBA00022741"/>
    </source>
</evidence>
<dbReference type="SUPFAM" id="SSF55874">
    <property type="entry name" value="ATPase domain of HSP90 chaperone/DNA topoisomerase II/histidine kinase"/>
    <property type="match status" value="1"/>
</dbReference>
<dbReference type="Pfam" id="PF02518">
    <property type="entry name" value="HATPase_c"/>
    <property type="match status" value="1"/>
</dbReference>
<dbReference type="Gene3D" id="3.40.50.2300">
    <property type="match status" value="1"/>
</dbReference>
<gene>
    <name evidence="10" type="ORF">DV733_13365</name>
</gene>
<evidence type="ECO:0000259" key="9">
    <source>
        <dbReference type="PROSITE" id="PS50110"/>
    </source>
</evidence>
<feature type="domain" description="Histidine kinase" evidence="8">
    <location>
        <begin position="153"/>
        <end position="357"/>
    </location>
</feature>
<evidence type="ECO:0000259" key="8">
    <source>
        <dbReference type="PROSITE" id="PS50109"/>
    </source>
</evidence>
<feature type="modified residue" description="4-aspartylphosphate" evidence="7">
    <location>
        <position position="65"/>
    </location>
</feature>
<dbReference type="InterPro" id="IPR011006">
    <property type="entry name" value="CheY-like_superfamily"/>
</dbReference>
<protein>
    <recommendedName>
        <fullName evidence="2">histidine kinase</fullName>
        <ecNumber evidence="2">2.7.13.3</ecNumber>
    </recommendedName>
</protein>
<dbReference type="AlphaFoldDB" id="A0A4D6HFY4"/>
<keyword evidence="5 10" id="KW-0418">Kinase</keyword>
<dbReference type="Proteomes" id="UP000296706">
    <property type="component" value="Chromosome"/>
</dbReference>
<accession>A0A4D6HFY4</accession>
<keyword evidence="11" id="KW-1185">Reference proteome</keyword>
<dbReference type="EC" id="2.7.13.3" evidence="2"/>
<keyword evidence="6" id="KW-0067">ATP-binding</keyword>
<dbReference type="GO" id="GO:0004673">
    <property type="term" value="F:protein histidine kinase activity"/>
    <property type="evidence" value="ECO:0007669"/>
    <property type="project" value="UniProtKB-EC"/>
</dbReference>
<dbReference type="EMBL" id="CP031310">
    <property type="protein sequence ID" value="QCC52156.1"/>
    <property type="molecule type" value="Genomic_DNA"/>
</dbReference>
<dbReference type="SMART" id="SM00448">
    <property type="entry name" value="REC"/>
    <property type="match status" value="1"/>
</dbReference>
<keyword evidence="4" id="KW-0547">Nucleotide-binding</keyword>
<dbReference type="OrthoDB" id="3369at2157"/>
<dbReference type="PRINTS" id="PR00344">
    <property type="entry name" value="BCTRLSENSOR"/>
</dbReference>
<dbReference type="SUPFAM" id="SSF52172">
    <property type="entry name" value="CheY-like"/>
    <property type="match status" value="1"/>
</dbReference>
<evidence type="ECO:0000256" key="2">
    <source>
        <dbReference type="ARBA" id="ARBA00012438"/>
    </source>
</evidence>
<dbReference type="InterPro" id="IPR003594">
    <property type="entry name" value="HATPase_dom"/>
</dbReference>
<dbReference type="PROSITE" id="PS50109">
    <property type="entry name" value="HIS_KIN"/>
    <property type="match status" value="1"/>
</dbReference>
<evidence type="ECO:0000256" key="1">
    <source>
        <dbReference type="ARBA" id="ARBA00000085"/>
    </source>
</evidence>
<dbReference type="Pfam" id="PF00072">
    <property type="entry name" value="Response_reg"/>
    <property type="match status" value="1"/>
</dbReference>
<feature type="domain" description="Response regulatory" evidence="9">
    <location>
        <begin position="9"/>
        <end position="130"/>
    </location>
</feature>
<evidence type="ECO:0000313" key="10">
    <source>
        <dbReference type="EMBL" id="QCC52156.1"/>
    </source>
</evidence>
<organism evidence="10 11">
    <name type="scientific">Halapricum salinum</name>
    <dbReference type="NCBI Taxonomy" id="1457250"/>
    <lineage>
        <taxon>Archaea</taxon>
        <taxon>Methanobacteriati</taxon>
        <taxon>Methanobacteriota</taxon>
        <taxon>Stenosarchaea group</taxon>
        <taxon>Halobacteria</taxon>
        <taxon>Halobacteriales</taxon>
        <taxon>Haloarculaceae</taxon>
        <taxon>Halapricum</taxon>
    </lineage>
</organism>
<evidence type="ECO:0000256" key="7">
    <source>
        <dbReference type="PROSITE-ProRule" id="PRU00169"/>
    </source>
</evidence>
<dbReference type="GeneID" id="39848868"/>
<dbReference type="STRING" id="1457250.GCA_000755225_01533"/>
<dbReference type="KEGG" id="hsn:DV733_13365"/>
<keyword evidence="7" id="KW-0597">Phosphoprotein</keyword>
<evidence type="ECO:0000256" key="3">
    <source>
        <dbReference type="ARBA" id="ARBA00022679"/>
    </source>
</evidence>
<dbReference type="PANTHER" id="PTHR44936">
    <property type="entry name" value="SENSOR PROTEIN CREC"/>
    <property type="match status" value="1"/>
</dbReference>
<dbReference type="PANTHER" id="PTHR44936:SF10">
    <property type="entry name" value="SENSOR PROTEIN RSTB"/>
    <property type="match status" value="1"/>
</dbReference>
<evidence type="ECO:0000256" key="6">
    <source>
        <dbReference type="ARBA" id="ARBA00022840"/>
    </source>
</evidence>
<dbReference type="CDD" id="cd00075">
    <property type="entry name" value="HATPase"/>
    <property type="match status" value="1"/>
</dbReference>
<dbReference type="GO" id="GO:0000160">
    <property type="term" value="P:phosphorelay signal transduction system"/>
    <property type="evidence" value="ECO:0007669"/>
    <property type="project" value="InterPro"/>
</dbReference>
<dbReference type="SMART" id="SM00387">
    <property type="entry name" value="HATPase_c"/>
    <property type="match status" value="1"/>
</dbReference>
<evidence type="ECO:0000313" key="11">
    <source>
        <dbReference type="Proteomes" id="UP000296706"/>
    </source>
</evidence>
<reference evidence="10 11" key="1">
    <citation type="journal article" date="2019" name="Nat. Commun.">
        <title>A new type of DNA phosphorothioation-based antiviral system in archaea.</title>
        <authorList>
            <person name="Xiong L."/>
            <person name="Liu S."/>
            <person name="Chen S."/>
            <person name="Xiao Y."/>
            <person name="Zhu B."/>
            <person name="Gao Y."/>
            <person name="Zhang Y."/>
            <person name="Chen B."/>
            <person name="Luo J."/>
            <person name="Deng Z."/>
            <person name="Chen X."/>
            <person name="Wang L."/>
            <person name="Chen S."/>
        </authorList>
    </citation>
    <scope>NUCLEOTIDE SEQUENCE [LARGE SCALE GENOMIC DNA]</scope>
    <source>
        <strain evidence="10 11">CBA1105</strain>
    </source>
</reference>
<proteinExistence type="predicted"/>
<dbReference type="GO" id="GO:0005524">
    <property type="term" value="F:ATP binding"/>
    <property type="evidence" value="ECO:0007669"/>
    <property type="project" value="UniProtKB-KW"/>
</dbReference>